<sequence length="57" mass="5760">MKELSKMQLRDINGGELSDVNWTSYIGGGCAIAAGVSTGNVAAVAIGMATVIDACDI</sequence>
<dbReference type="PROSITE" id="PS51257">
    <property type="entry name" value="PROKAR_LIPOPROTEIN"/>
    <property type="match status" value="1"/>
</dbReference>
<name>L0KBW4_HALHC</name>
<dbReference type="STRING" id="748449.Halha_1940"/>
<gene>
    <name evidence="1" type="ordered locus">Halha_1940</name>
</gene>
<keyword evidence="2" id="KW-1185">Reference proteome</keyword>
<dbReference type="RefSeq" id="WP_015327565.1">
    <property type="nucleotide sequence ID" value="NC_019978.1"/>
</dbReference>
<evidence type="ECO:0000313" key="2">
    <source>
        <dbReference type="Proteomes" id="UP000010880"/>
    </source>
</evidence>
<evidence type="ECO:0000313" key="1">
    <source>
        <dbReference type="EMBL" id="AGB41849.1"/>
    </source>
</evidence>
<dbReference type="Proteomes" id="UP000010880">
    <property type="component" value="Chromosome"/>
</dbReference>
<organism evidence="1 2">
    <name type="scientific">Halobacteroides halobius (strain ATCC 35273 / DSM 5150 / MD-1)</name>
    <dbReference type="NCBI Taxonomy" id="748449"/>
    <lineage>
        <taxon>Bacteria</taxon>
        <taxon>Bacillati</taxon>
        <taxon>Bacillota</taxon>
        <taxon>Clostridia</taxon>
        <taxon>Halanaerobiales</taxon>
        <taxon>Halobacteroidaceae</taxon>
        <taxon>Halobacteroides</taxon>
    </lineage>
</organism>
<protein>
    <submittedName>
        <fullName evidence="1">Uncharacterized protein</fullName>
    </submittedName>
</protein>
<proteinExistence type="predicted"/>
<dbReference type="AlphaFoldDB" id="L0KBW4"/>
<reference evidence="2" key="1">
    <citation type="submission" date="2012-02" db="EMBL/GenBank/DDBJ databases">
        <title>The complete genome of Halobacteroides halobius DSM 5150.</title>
        <authorList>
            <person name="Lucas S."/>
            <person name="Copeland A."/>
            <person name="Lapidus A."/>
            <person name="Glavina del Rio T."/>
            <person name="Dalin E."/>
            <person name="Tice H."/>
            <person name="Bruce D."/>
            <person name="Goodwin L."/>
            <person name="Pitluck S."/>
            <person name="Peters L."/>
            <person name="Mikhailova N."/>
            <person name="Gu W."/>
            <person name="Kyrpides N."/>
            <person name="Mavromatis K."/>
            <person name="Ivanova N."/>
            <person name="Brettin T."/>
            <person name="Detter J.C."/>
            <person name="Han C."/>
            <person name="Larimer F."/>
            <person name="Land M."/>
            <person name="Hauser L."/>
            <person name="Markowitz V."/>
            <person name="Cheng J.-F."/>
            <person name="Hugenholtz P."/>
            <person name="Woyke T."/>
            <person name="Wu D."/>
            <person name="Tindall B."/>
            <person name="Pomrenke H."/>
            <person name="Brambilla E."/>
            <person name="Klenk H.-P."/>
            <person name="Eisen J.A."/>
        </authorList>
    </citation>
    <scope>NUCLEOTIDE SEQUENCE [LARGE SCALE GENOMIC DNA]</scope>
    <source>
        <strain evidence="2">ATCC 35273 / DSM 5150 / MD-1</strain>
    </source>
</reference>
<dbReference type="EMBL" id="CP003359">
    <property type="protein sequence ID" value="AGB41849.1"/>
    <property type="molecule type" value="Genomic_DNA"/>
</dbReference>
<accession>L0KBW4</accession>
<dbReference type="KEGG" id="hhl:Halha_1940"/>
<dbReference type="HOGENOM" id="CLU_2990406_0_0_9"/>